<reference evidence="1 2" key="1">
    <citation type="submission" date="2018-06" db="EMBL/GenBank/DDBJ databases">
        <title>Draft genome sequence of Burkholderia reimsis strain BE51 isolated from a French agricultural soil.</title>
        <authorList>
            <person name="Esmaeel Q."/>
        </authorList>
    </citation>
    <scope>NUCLEOTIDE SEQUENCE [LARGE SCALE GENOMIC DNA]</scope>
    <source>
        <strain evidence="1 2">BE51</strain>
    </source>
</reference>
<organism evidence="1 2">
    <name type="scientific">Burkholderia reimsis</name>
    <dbReference type="NCBI Taxonomy" id="2234132"/>
    <lineage>
        <taxon>Bacteria</taxon>
        <taxon>Pseudomonadati</taxon>
        <taxon>Pseudomonadota</taxon>
        <taxon>Betaproteobacteria</taxon>
        <taxon>Burkholderiales</taxon>
        <taxon>Burkholderiaceae</taxon>
        <taxon>Burkholderia</taxon>
    </lineage>
</organism>
<name>A0A365QSC5_9BURK</name>
<dbReference type="InterPro" id="IPR052931">
    <property type="entry name" value="Prophage_regulatory_activator"/>
</dbReference>
<comment type="caution">
    <text evidence="1">The sequence shown here is derived from an EMBL/GenBank/DDBJ whole genome shotgun (WGS) entry which is preliminary data.</text>
</comment>
<dbReference type="Proteomes" id="UP000252458">
    <property type="component" value="Unassembled WGS sequence"/>
</dbReference>
<gene>
    <name evidence="1" type="ORF">DPV79_21295</name>
</gene>
<dbReference type="PANTHER" id="PTHR36154:SF1">
    <property type="entry name" value="DNA-BINDING TRANSCRIPTIONAL ACTIVATOR ALPA"/>
    <property type="match status" value="1"/>
</dbReference>
<dbReference type="EMBL" id="QMFZ01000018">
    <property type="protein sequence ID" value="RBB37571.1"/>
    <property type="molecule type" value="Genomic_DNA"/>
</dbReference>
<evidence type="ECO:0000313" key="1">
    <source>
        <dbReference type="EMBL" id="RBB37571.1"/>
    </source>
</evidence>
<keyword evidence="2" id="KW-1185">Reference proteome</keyword>
<dbReference type="PANTHER" id="PTHR36154">
    <property type="entry name" value="DNA-BINDING TRANSCRIPTIONAL ACTIVATOR ALPA"/>
    <property type="match status" value="1"/>
</dbReference>
<dbReference type="AlphaFoldDB" id="A0A365QSC5"/>
<sequence length="80" mass="8757">MPVSADNAKATVGKIARLPRVEELTGLKHSSIHNRMNKRSKYYDPTFPQSFSLGADGGAVGWDEEKVMAWVAARGATRPK</sequence>
<proteinExistence type="predicted"/>
<accession>A0A365QSC5</accession>
<protein>
    <submittedName>
        <fullName evidence="1">AlpA family transcriptional regulator</fullName>
    </submittedName>
</protein>
<dbReference type="Pfam" id="PF05930">
    <property type="entry name" value="Phage_AlpA"/>
    <property type="match status" value="1"/>
</dbReference>
<evidence type="ECO:0000313" key="2">
    <source>
        <dbReference type="Proteomes" id="UP000252458"/>
    </source>
</evidence>
<dbReference type="InterPro" id="IPR010260">
    <property type="entry name" value="AlpA"/>
</dbReference>